<dbReference type="PANTHER" id="PTHR44846">
    <property type="entry name" value="MANNOSYL-D-GLYCERATE TRANSPORT/METABOLISM SYSTEM REPRESSOR MNGR-RELATED"/>
    <property type="match status" value="1"/>
</dbReference>
<keyword evidence="1" id="KW-0805">Transcription regulation</keyword>
<dbReference type="SUPFAM" id="SSF46785">
    <property type="entry name" value="Winged helix' DNA-binding domain"/>
    <property type="match status" value="1"/>
</dbReference>
<dbReference type="InterPro" id="IPR011663">
    <property type="entry name" value="UTRA"/>
</dbReference>
<keyword evidence="6" id="KW-1185">Reference proteome</keyword>
<feature type="domain" description="HTH gntR-type" evidence="4">
    <location>
        <begin position="8"/>
        <end position="76"/>
    </location>
</feature>
<evidence type="ECO:0000313" key="5">
    <source>
        <dbReference type="EMBL" id="MBP1993865.1"/>
    </source>
</evidence>
<gene>
    <name evidence="5" type="ORF">J2Z66_005491</name>
</gene>
<dbReference type="RefSeq" id="WP_209975728.1">
    <property type="nucleotide sequence ID" value="NZ_JAGGLB010000021.1"/>
</dbReference>
<evidence type="ECO:0000256" key="2">
    <source>
        <dbReference type="ARBA" id="ARBA00023125"/>
    </source>
</evidence>
<dbReference type="InterPro" id="IPR036388">
    <property type="entry name" value="WH-like_DNA-bd_sf"/>
</dbReference>
<dbReference type="Pfam" id="PF00392">
    <property type="entry name" value="GntR"/>
    <property type="match status" value="1"/>
</dbReference>
<proteinExistence type="predicted"/>
<evidence type="ECO:0000256" key="1">
    <source>
        <dbReference type="ARBA" id="ARBA00023015"/>
    </source>
</evidence>
<dbReference type="CDD" id="cd07377">
    <property type="entry name" value="WHTH_GntR"/>
    <property type="match status" value="1"/>
</dbReference>
<dbReference type="Gene3D" id="3.40.1410.10">
    <property type="entry name" value="Chorismate lyase-like"/>
    <property type="match status" value="1"/>
</dbReference>
<dbReference type="Gene3D" id="1.10.10.10">
    <property type="entry name" value="Winged helix-like DNA-binding domain superfamily/Winged helix DNA-binding domain"/>
    <property type="match status" value="1"/>
</dbReference>
<comment type="caution">
    <text evidence="5">The sequence shown here is derived from an EMBL/GenBank/DDBJ whole genome shotgun (WGS) entry which is preliminary data.</text>
</comment>
<evidence type="ECO:0000259" key="4">
    <source>
        <dbReference type="PROSITE" id="PS50949"/>
    </source>
</evidence>
<dbReference type="Pfam" id="PF07702">
    <property type="entry name" value="UTRA"/>
    <property type="match status" value="1"/>
</dbReference>
<evidence type="ECO:0000313" key="6">
    <source>
        <dbReference type="Proteomes" id="UP001519287"/>
    </source>
</evidence>
<dbReference type="PRINTS" id="PR00035">
    <property type="entry name" value="HTHGNTR"/>
</dbReference>
<name>A0ABS4J3K1_9BACL</name>
<dbReference type="InterPro" id="IPR000524">
    <property type="entry name" value="Tscrpt_reg_HTH_GntR"/>
</dbReference>
<keyword evidence="3" id="KW-0804">Transcription</keyword>
<reference evidence="5 6" key="1">
    <citation type="submission" date="2021-03" db="EMBL/GenBank/DDBJ databases">
        <title>Genomic Encyclopedia of Type Strains, Phase IV (KMG-IV): sequencing the most valuable type-strain genomes for metagenomic binning, comparative biology and taxonomic classification.</title>
        <authorList>
            <person name="Goeker M."/>
        </authorList>
    </citation>
    <scope>NUCLEOTIDE SEQUENCE [LARGE SCALE GENOMIC DNA]</scope>
    <source>
        <strain evidence="5 6">DSM 26048</strain>
    </source>
</reference>
<dbReference type="SMART" id="SM00866">
    <property type="entry name" value="UTRA"/>
    <property type="match status" value="1"/>
</dbReference>
<dbReference type="SUPFAM" id="SSF64288">
    <property type="entry name" value="Chorismate lyase-like"/>
    <property type="match status" value="1"/>
</dbReference>
<dbReference type="SMART" id="SM00345">
    <property type="entry name" value="HTH_GNTR"/>
    <property type="match status" value="1"/>
</dbReference>
<dbReference type="InterPro" id="IPR050679">
    <property type="entry name" value="Bact_HTH_transcr_reg"/>
</dbReference>
<keyword evidence="2" id="KW-0238">DNA-binding</keyword>
<sequence>MIDKNNPLSLYHQLKQILLNKIEAGEWKVRDKLPSEAELCEQYEVSRITARRALAELEHEGVIERKSGKGTFVKFSGINQELFRFYSFTDEVKRRGFTPSSAVLAMETITPEEEVRLALKLNEEDKVYLIKRLRMANNEKIVVDRSYLPCKLFAGLDQFDFGQVSLYETLKGHYHIAPNIAEEVIDAILIHKEEADLLEIKKNSPGLLIKRITYFNELPIEFNYRVVNRDKYKYKVILK</sequence>
<dbReference type="InterPro" id="IPR036390">
    <property type="entry name" value="WH_DNA-bd_sf"/>
</dbReference>
<evidence type="ECO:0000256" key="3">
    <source>
        <dbReference type="ARBA" id="ARBA00023163"/>
    </source>
</evidence>
<protein>
    <submittedName>
        <fullName evidence="5">GntR family transcriptional regulator</fullName>
    </submittedName>
</protein>
<dbReference type="InterPro" id="IPR028978">
    <property type="entry name" value="Chorismate_lyase_/UTRA_dom_sf"/>
</dbReference>
<dbReference type="PANTHER" id="PTHR44846:SF1">
    <property type="entry name" value="MANNOSYL-D-GLYCERATE TRANSPORT_METABOLISM SYSTEM REPRESSOR MNGR-RELATED"/>
    <property type="match status" value="1"/>
</dbReference>
<organism evidence="5 6">
    <name type="scientific">Paenibacillus eucommiae</name>
    <dbReference type="NCBI Taxonomy" id="1355755"/>
    <lineage>
        <taxon>Bacteria</taxon>
        <taxon>Bacillati</taxon>
        <taxon>Bacillota</taxon>
        <taxon>Bacilli</taxon>
        <taxon>Bacillales</taxon>
        <taxon>Paenibacillaceae</taxon>
        <taxon>Paenibacillus</taxon>
    </lineage>
</organism>
<dbReference type="PROSITE" id="PS50949">
    <property type="entry name" value="HTH_GNTR"/>
    <property type="match status" value="1"/>
</dbReference>
<dbReference type="EMBL" id="JAGGLB010000021">
    <property type="protein sequence ID" value="MBP1993865.1"/>
    <property type="molecule type" value="Genomic_DNA"/>
</dbReference>
<dbReference type="Proteomes" id="UP001519287">
    <property type="component" value="Unassembled WGS sequence"/>
</dbReference>
<accession>A0ABS4J3K1</accession>